<dbReference type="KEGG" id="part:PARC_a1286"/>
<evidence type="ECO:0000259" key="2">
    <source>
        <dbReference type="PROSITE" id="PS50056"/>
    </source>
</evidence>
<dbReference type="Gene3D" id="3.90.190.10">
    <property type="entry name" value="Protein tyrosine phosphatase superfamily"/>
    <property type="match status" value="1"/>
</dbReference>
<dbReference type="PROSITE" id="PS50056">
    <property type="entry name" value="TYR_PHOSPHATASE_2"/>
    <property type="match status" value="1"/>
</dbReference>
<name>A0A290S4H9_9GAMM</name>
<dbReference type="Proteomes" id="UP000016505">
    <property type="component" value="Chromosome I"/>
</dbReference>
<dbReference type="InterPro" id="IPR001763">
    <property type="entry name" value="Rhodanese-like_dom"/>
</dbReference>
<dbReference type="GO" id="GO:0004725">
    <property type="term" value="F:protein tyrosine phosphatase activity"/>
    <property type="evidence" value="ECO:0007669"/>
    <property type="project" value="UniProtKB-EC"/>
</dbReference>
<feature type="domain" description="Rhodanese" evidence="3">
    <location>
        <begin position="18"/>
        <end position="71"/>
    </location>
</feature>
<sequence>MPYKNNVESISTKCKTDIQQKQTIAIHCKGSTGRTGLVAALILNSAGYTKEEVYNLVQGIRPKALTIELQKEYFESFKV</sequence>
<dbReference type="InterPro" id="IPR029021">
    <property type="entry name" value="Prot-tyrosine_phosphatase-like"/>
</dbReference>
<evidence type="ECO:0000313" key="5">
    <source>
        <dbReference type="Proteomes" id="UP000016505"/>
    </source>
</evidence>
<feature type="domain" description="Tyrosine specific protein phosphatases" evidence="2">
    <location>
        <begin position="1"/>
        <end position="72"/>
    </location>
</feature>
<dbReference type="AlphaFoldDB" id="A0A290S4H9"/>
<reference evidence="4 5" key="1">
    <citation type="journal article" date="2012" name="J. Bacteriol.">
        <title>Genome sequences of type strains of seven species of the marine bacterium Pseudoalteromonas.</title>
        <authorList>
            <person name="Xie B.B."/>
            <person name="Shu Y.L."/>
            <person name="Qin Q.L."/>
            <person name="Rong J.C."/>
            <person name="Zhang X.Y."/>
            <person name="Chen X.L."/>
            <person name="Shi M."/>
            <person name="He H.L."/>
            <person name="Zhou B.C."/>
            <person name="Zhang Y.Z."/>
        </authorList>
    </citation>
    <scope>NUCLEOTIDE SEQUENCE [LARGE SCALE GENOMIC DNA]</scope>
    <source>
        <strain evidence="4 5">A 37-1-2</strain>
    </source>
</reference>
<protein>
    <recommendedName>
        <fullName evidence="1">protein-tyrosine-phosphatase</fullName>
        <ecNumber evidence="1">3.1.3.48</ecNumber>
    </recommendedName>
</protein>
<dbReference type="InterPro" id="IPR000387">
    <property type="entry name" value="Tyr_Pase_dom"/>
</dbReference>
<proteinExistence type="predicted"/>
<evidence type="ECO:0000259" key="3">
    <source>
        <dbReference type="PROSITE" id="PS50206"/>
    </source>
</evidence>
<evidence type="ECO:0000313" key="4">
    <source>
        <dbReference type="EMBL" id="ATC85921.1"/>
    </source>
</evidence>
<dbReference type="SUPFAM" id="SSF52799">
    <property type="entry name" value="(Phosphotyrosine protein) phosphatases II"/>
    <property type="match status" value="1"/>
</dbReference>
<accession>A0A290S4H9</accession>
<gene>
    <name evidence="4" type="ORF">PARC_a1286</name>
</gene>
<dbReference type="EC" id="3.1.3.48" evidence="1"/>
<evidence type="ECO:0000256" key="1">
    <source>
        <dbReference type="ARBA" id="ARBA00013064"/>
    </source>
</evidence>
<dbReference type="PROSITE" id="PS50206">
    <property type="entry name" value="RHODANESE_3"/>
    <property type="match status" value="1"/>
</dbReference>
<dbReference type="EMBL" id="CP011025">
    <property type="protein sequence ID" value="ATC85921.1"/>
    <property type="molecule type" value="Genomic_DNA"/>
</dbReference>
<organism evidence="4 5">
    <name type="scientific">Pseudoalteromonas arctica A 37-1-2</name>
    <dbReference type="NCBI Taxonomy" id="1117313"/>
    <lineage>
        <taxon>Bacteria</taxon>
        <taxon>Pseudomonadati</taxon>
        <taxon>Pseudomonadota</taxon>
        <taxon>Gammaproteobacteria</taxon>
        <taxon>Alteromonadales</taxon>
        <taxon>Pseudoalteromonadaceae</taxon>
        <taxon>Pseudoalteromonas</taxon>
    </lineage>
</organism>